<dbReference type="OrthoDB" id="7443339at2"/>
<comment type="caution">
    <text evidence="1">The sequence shown here is derived from an EMBL/GenBank/DDBJ whole genome shotgun (WGS) entry which is preliminary data.</text>
</comment>
<dbReference type="RefSeq" id="WP_134436769.1">
    <property type="nucleotide sequence ID" value="NZ_SOML01000008.1"/>
</dbReference>
<dbReference type="Proteomes" id="UP000297861">
    <property type="component" value="Unassembled WGS sequence"/>
</dbReference>
<evidence type="ECO:0008006" key="3">
    <source>
        <dbReference type="Google" id="ProtNLM"/>
    </source>
</evidence>
<reference evidence="1 2" key="1">
    <citation type="submission" date="2019-03" db="EMBL/GenBank/DDBJ databases">
        <title>San Antonio Military Medical Center submission to MRSN (WRAIR), pending publication.</title>
        <authorList>
            <person name="Blyth D.M."/>
            <person name="Mccarthy S.L."/>
            <person name="Schall S.E."/>
            <person name="Stam J.A."/>
            <person name="Ong A.C."/>
            <person name="Mcgann P.T."/>
        </authorList>
    </citation>
    <scope>NUCLEOTIDE SEQUENCE [LARGE SCALE GENOMIC DNA]</scope>
    <source>
        <strain evidence="1 2">MRSN571793</strain>
    </source>
</reference>
<proteinExistence type="predicted"/>
<dbReference type="AlphaFoldDB" id="A0A4Y8KZP9"/>
<keyword evidence="2" id="KW-1185">Reference proteome</keyword>
<organism evidence="1 2">
    <name type="scientific">Dysgonomonas capnocytophagoides</name>
    <dbReference type="NCBI Taxonomy" id="45254"/>
    <lineage>
        <taxon>Bacteria</taxon>
        <taxon>Pseudomonadati</taxon>
        <taxon>Bacteroidota</taxon>
        <taxon>Bacteroidia</taxon>
        <taxon>Bacteroidales</taxon>
        <taxon>Dysgonomonadaceae</taxon>
        <taxon>Dysgonomonas</taxon>
    </lineage>
</organism>
<dbReference type="STRING" id="1121485.GCA_000426485_01456"/>
<gene>
    <name evidence="1" type="ORF">E2605_13160</name>
</gene>
<evidence type="ECO:0000313" key="1">
    <source>
        <dbReference type="EMBL" id="TFD95362.1"/>
    </source>
</evidence>
<name>A0A4Y8KZP9_9BACT</name>
<evidence type="ECO:0000313" key="2">
    <source>
        <dbReference type="Proteomes" id="UP000297861"/>
    </source>
</evidence>
<accession>A0A4Y8KZP9</accession>
<sequence>MRTSIGYFIIWCMSICSVTGQTDTSFFKVYCFPADKVPVIDGDTRDWDIVPQSYVLGIDQMTEDEGKHNKPDKENLDISVKVGWVEGQNRLYFLYEAYDNYWSFSRDDLMVDIFEVVVDGDRSGGPFIDKFYPFKDISKEDAWNLFHGRQAQNYHIYTPPKRGDWCMYWGPQQWLKEKPFSNYSYKYNFKEGESGKLTLEFYITPFDYASPDGVEYSVESKLCADKLIGLCWAVIDYDNNEGKPKDGFWNLSRHHTMYGNASELRTFKLMPIGK</sequence>
<protein>
    <recommendedName>
        <fullName evidence="3">Carbohydrate-binding domain-containing protein</fullName>
    </recommendedName>
</protein>
<dbReference type="EMBL" id="SOML01000008">
    <property type="protein sequence ID" value="TFD95362.1"/>
    <property type="molecule type" value="Genomic_DNA"/>
</dbReference>